<evidence type="ECO:0000313" key="3">
    <source>
        <dbReference type="Proteomes" id="UP000215453"/>
    </source>
</evidence>
<protein>
    <submittedName>
        <fullName evidence="2">Uncharacterized protein</fullName>
    </submittedName>
</protein>
<evidence type="ECO:0000313" key="2">
    <source>
        <dbReference type="EMBL" id="SMY24128.1"/>
    </source>
</evidence>
<reference evidence="2 3" key="1">
    <citation type="submission" date="2016-10" db="EMBL/GenBank/DDBJ databases">
        <authorList>
            <person name="Varghese N."/>
        </authorList>
    </citation>
    <scope>NUCLEOTIDE SEQUENCE [LARGE SCALE GENOMIC DNA]</scope>
</reference>
<evidence type="ECO:0000256" key="1">
    <source>
        <dbReference type="SAM" id="SignalP"/>
    </source>
</evidence>
<dbReference type="EMBL" id="LT882680">
    <property type="protein sequence ID" value="SMY24128.1"/>
    <property type="molecule type" value="Genomic_DNA"/>
</dbReference>
<dbReference type="AlphaFoldDB" id="A0A1Y6LL22"/>
<feature type="chain" id="PRO_5013051609" evidence="1">
    <location>
        <begin position="34"/>
        <end position="95"/>
    </location>
</feature>
<dbReference type="Proteomes" id="UP000215453">
    <property type="component" value="Chromosome 5"/>
</dbReference>
<accession>A0A1Y6LL22</accession>
<sequence length="95" mass="10443">MKPSPSLASTILTATLLLLLLLLLLLTALTVVAKHCDSFKNVCYYTGADGKLACINLPINQPFGSGNYCYDRVVFWQCRCNLPGADIHCRTKCPH</sequence>
<gene>
    <name evidence="2" type="ORF">ZT1A5_G5569</name>
</gene>
<name>A0A1Y6LL22_ZYMTR</name>
<proteinExistence type="predicted"/>
<keyword evidence="1" id="KW-0732">Signal</keyword>
<feature type="signal peptide" evidence="1">
    <location>
        <begin position="1"/>
        <end position="33"/>
    </location>
</feature>
<organism evidence="2 3">
    <name type="scientific">Zymoseptoria tritici ST99CH_1A5</name>
    <dbReference type="NCBI Taxonomy" id="1276529"/>
    <lineage>
        <taxon>Eukaryota</taxon>
        <taxon>Fungi</taxon>
        <taxon>Dikarya</taxon>
        <taxon>Ascomycota</taxon>
        <taxon>Pezizomycotina</taxon>
        <taxon>Dothideomycetes</taxon>
        <taxon>Dothideomycetidae</taxon>
        <taxon>Mycosphaerellales</taxon>
        <taxon>Mycosphaerellaceae</taxon>
        <taxon>Zymoseptoria</taxon>
    </lineage>
</organism>